<feature type="transmembrane region" description="Helical" evidence="8">
    <location>
        <begin position="180"/>
        <end position="203"/>
    </location>
</feature>
<evidence type="ECO:0008006" key="11">
    <source>
        <dbReference type="Google" id="ProtNLM"/>
    </source>
</evidence>
<evidence type="ECO:0000256" key="1">
    <source>
        <dbReference type="ARBA" id="ARBA00004127"/>
    </source>
</evidence>
<evidence type="ECO:0000256" key="3">
    <source>
        <dbReference type="ARBA" id="ARBA00022729"/>
    </source>
</evidence>
<evidence type="ECO:0000313" key="10">
    <source>
        <dbReference type="Proteomes" id="UP000829196"/>
    </source>
</evidence>
<name>A0A8T3CCA9_DENNO</name>
<sequence>MIPPTSDAFLLSLHSSSAVRMVPPDAFIYADRSSISLRITTSESSEMAITHDDLSIRNFRTADVSSKLAAFLVGLSVLCGLVGFILCLAGEATRSEATWMILTIQDSGKGYRCSFSGSGKSPLAFALAAFLLFALAMIAEHAYLLVAITSPLSSVAIALPSTGDPTASSPAAKAQKWQSCVLFLTIWVCFAIAEVLLMIAIGVESGHLYNWTQPRLTCPVIRPGLFAVAGVFGLITVFLGVALYLTALRTQRLQLEEIMNRQHHLGLTAPPPQGPPTIRTYQSQAPSEASSLNKTSTLPFRA</sequence>
<dbReference type="Pfam" id="PF06749">
    <property type="entry name" value="DUF1218"/>
    <property type="match status" value="1"/>
</dbReference>
<keyword evidence="2 8" id="KW-0812">Transmembrane</keyword>
<gene>
    <name evidence="9" type="ORF">KFK09_001913</name>
</gene>
<evidence type="ECO:0000313" key="9">
    <source>
        <dbReference type="EMBL" id="KAI0529365.1"/>
    </source>
</evidence>
<evidence type="ECO:0000256" key="6">
    <source>
        <dbReference type="ARBA" id="ARBA00029467"/>
    </source>
</evidence>
<accession>A0A8T3CCA9</accession>
<comment type="subcellular location">
    <subcellularLocation>
        <location evidence="1">Endomembrane system</location>
        <topology evidence="1">Multi-pass membrane protein</topology>
    </subcellularLocation>
</comment>
<comment type="similarity">
    <text evidence="6">Belongs to the DESIGUAL family.</text>
</comment>
<feature type="region of interest" description="Disordered" evidence="7">
    <location>
        <begin position="265"/>
        <end position="302"/>
    </location>
</feature>
<keyword evidence="3" id="KW-0732">Signal</keyword>
<keyword evidence="10" id="KW-1185">Reference proteome</keyword>
<proteinExistence type="inferred from homology"/>
<keyword evidence="5 8" id="KW-0472">Membrane</keyword>
<evidence type="ECO:0000256" key="5">
    <source>
        <dbReference type="ARBA" id="ARBA00023136"/>
    </source>
</evidence>
<evidence type="ECO:0000256" key="8">
    <source>
        <dbReference type="SAM" id="Phobius"/>
    </source>
</evidence>
<keyword evidence="4 8" id="KW-1133">Transmembrane helix</keyword>
<evidence type="ECO:0000256" key="2">
    <source>
        <dbReference type="ARBA" id="ARBA00022692"/>
    </source>
</evidence>
<dbReference type="PANTHER" id="PTHR31769">
    <property type="entry name" value="OS07G0462200 PROTEIN-RELATED"/>
    <property type="match status" value="1"/>
</dbReference>
<dbReference type="OrthoDB" id="1861835at2759"/>
<evidence type="ECO:0000256" key="7">
    <source>
        <dbReference type="SAM" id="MobiDB-lite"/>
    </source>
</evidence>
<evidence type="ECO:0000256" key="4">
    <source>
        <dbReference type="ARBA" id="ARBA00022989"/>
    </source>
</evidence>
<feature type="compositionally biased region" description="Polar residues" evidence="7">
    <location>
        <begin position="279"/>
        <end position="302"/>
    </location>
</feature>
<protein>
    <recommendedName>
        <fullName evidence="11">Transmembrane protein</fullName>
    </recommendedName>
</protein>
<comment type="caution">
    <text evidence="9">The sequence shown here is derived from an EMBL/GenBank/DDBJ whole genome shotgun (WGS) entry which is preliminary data.</text>
</comment>
<dbReference type="InterPro" id="IPR052222">
    <property type="entry name" value="DESIGUAL"/>
</dbReference>
<reference evidence="9" key="1">
    <citation type="journal article" date="2022" name="Front. Genet.">
        <title>Chromosome-Scale Assembly of the Dendrobium nobile Genome Provides Insights Into the Molecular Mechanism of the Biosynthesis of the Medicinal Active Ingredient of Dendrobium.</title>
        <authorList>
            <person name="Xu Q."/>
            <person name="Niu S.-C."/>
            <person name="Li K.-L."/>
            <person name="Zheng P.-J."/>
            <person name="Zhang X.-J."/>
            <person name="Jia Y."/>
            <person name="Liu Y."/>
            <person name="Niu Y.-X."/>
            <person name="Yu L.-H."/>
            <person name="Chen D.-F."/>
            <person name="Zhang G.-Q."/>
        </authorList>
    </citation>
    <scope>NUCLEOTIDE SEQUENCE</scope>
    <source>
        <tissue evidence="9">Leaf</tissue>
    </source>
</reference>
<dbReference type="InterPro" id="IPR009606">
    <property type="entry name" value="DEAL/Modifying_wall_lignin1/2"/>
</dbReference>
<feature type="transmembrane region" description="Helical" evidence="8">
    <location>
        <begin position="110"/>
        <end position="136"/>
    </location>
</feature>
<dbReference type="AlphaFoldDB" id="A0A8T3CCA9"/>
<dbReference type="EMBL" id="JAGYWB010000002">
    <property type="protein sequence ID" value="KAI0529365.1"/>
    <property type="molecule type" value="Genomic_DNA"/>
</dbReference>
<organism evidence="9 10">
    <name type="scientific">Dendrobium nobile</name>
    <name type="common">Orchid</name>
    <dbReference type="NCBI Taxonomy" id="94219"/>
    <lineage>
        <taxon>Eukaryota</taxon>
        <taxon>Viridiplantae</taxon>
        <taxon>Streptophyta</taxon>
        <taxon>Embryophyta</taxon>
        <taxon>Tracheophyta</taxon>
        <taxon>Spermatophyta</taxon>
        <taxon>Magnoliopsida</taxon>
        <taxon>Liliopsida</taxon>
        <taxon>Asparagales</taxon>
        <taxon>Orchidaceae</taxon>
        <taxon>Epidendroideae</taxon>
        <taxon>Malaxideae</taxon>
        <taxon>Dendrobiinae</taxon>
        <taxon>Dendrobium</taxon>
    </lineage>
</organism>
<feature type="transmembrane region" description="Helical" evidence="8">
    <location>
        <begin position="223"/>
        <end position="245"/>
    </location>
</feature>
<dbReference type="GO" id="GO:0012505">
    <property type="term" value="C:endomembrane system"/>
    <property type="evidence" value="ECO:0007669"/>
    <property type="project" value="UniProtKB-SubCell"/>
</dbReference>
<dbReference type="Proteomes" id="UP000829196">
    <property type="component" value="Unassembled WGS sequence"/>
</dbReference>
<feature type="transmembrane region" description="Helical" evidence="8">
    <location>
        <begin position="68"/>
        <end position="89"/>
    </location>
</feature>